<dbReference type="AlphaFoldDB" id="L8WUJ0"/>
<accession>L8WUJ0</accession>
<gene>
    <name evidence="1" type="ORF">AG1IA_04199</name>
</gene>
<proteinExistence type="predicted"/>
<name>L8WUJ0_THACA</name>
<evidence type="ECO:0000313" key="2">
    <source>
        <dbReference type="Proteomes" id="UP000011668"/>
    </source>
</evidence>
<protein>
    <submittedName>
        <fullName evidence="1">Uncharacterized protein</fullName>
    </submittedName>
</protein>
<dbReference type="EMBL" id="AFRT01000991">
    <property type="protein sequence ID" value="ELU41771.1"/>
    <property type="molecule type" value="Genomic_DNA"/>
</dbReference>
<dbReference type="Proteomes" id="UP000011668">
    <property type="component" value="Unassembled WGS sequence"/>
</dbReference>
<organism evidence="1 2">
    <name type="scientific">Thanatephorus cucumeris (strain AG1-IA)</name>
    <name type="common">Rice sheath blight fungus</name>
    <name type="synonym">Rhizoctonia solani</name>
    <dbReference type="NCBI Taxonomy" id="983506"/>
    <lineage>
        <taxon>Eukaryota</taxon>
        <taxon>Fungi</taxon>
        <taxon>Dikarya</taxon>
        <taxon>Basidiomycota</taxon>
        <taxon>Agaricomycotina</taxon>
        <taxon>Agaricomycetes</taxon>
        <taxon>Cantharellales</taxon>
        <taxon>Ceratobasidiaceae</taxon>
        <taxon>Rhizoctonia</taxon>
        <taxon>Rhizoctonia solani AG-1</taxon>
    </lineage>
</organism>
<keyword evidence="2" id="KW-1185">Reference proteome</keyword>
<reference evidence="1 2" key="1">
    <citation type="journal article" date="2013" name="Nat. Commun.">
        <title>The evolution and pathogenic mechanisms of the rice sheath blight pathogen.</title>
        <authorList>
            <person name="Zheng A."/>
            <person name="Lin R."/>
            <person name="Xu L."/>
            <person name="Qin P."/>
            <person name="Tang C."/>
            <person name="Ai P."/>
            <person name="Zhang D."/>
            <person name="Liu Y."/>
            <person name="Sun Z."/>
            <person name="Feng H."/>
            <person name="Wang Y."/>
            <person name="Chen Y."/>
            <person name="Liang X."/>
            <person name="Fu R."/>
            <person name="Li Q."/>
            <person name="Zhang J."/>
            <person name="Yu X."/>
            <person name="Xie Z."/>
            <person name="Ding L."/>
            <person name="Guan P."/>
            <person name="Tang J."/>
            <person name="Liang Y."/>
            <person name="Wang S."/>
            <person name="Deng Q."/>
            <person name="Li S."/>
            <person name="Zhu J."/>
            <person name="Wang L."/>
            <person name="Liu H."/>
            <person name="Li P."/>
        </authorList>
    </citation>
    <scope>NUCLEOTIDE SEQUENCE [LARGE SCALE GENOMIC DNA]</scope>
    <source>
        <strain evidence="2">AG-1 IA</strain>
    </source>
</reference>
<evidence type="ECO:0000313" key="1">
    <source>
        <dbReference type="EMBL" id="ELU41771.1"/>
    </source>
</evidence>
<sequence>MHMSVCQLLNKQPLLAKGFKPASVRLGPIHNCRRLITKLRSSKPREKGAHPATAIHRLYSTSARVSRQCGEFRSEARVSHDVEPVGDSDSRTIRPNDTLLRKINQRKEPTKARQQRLRSSSQRSRWIITRGDIQDVTSISFLSCWFELAGESETEGALAVSRLLFPAVSHVQTDQRP</sequence>
<comment type="caution">
    <text evidence="1">The sequence shown here is derived from an EMBL/GenBank/DDBJ whole genome shotgun (WGS) entry which is preliminary data.</text>
</comment>
<dbReference type="HOGENOM" id="CLU_1518856_0_0_1"/>